<sequence>MTSRMAQTGSSGFGLLARAERRFSRPRARSPWCLRCWCMGSDPGWGGGGGGDGISKTWSRETWRKEEGTEEERLEEMRRVVLKSLEAMCLQSSMVGKRWPCPKKGTAQISLDIFQIVNLP</sequence>
<evidence type="ECO:0000256" key="1">
    <source>
        <dbReference type="SAM" id="MobiDB-lite"/>
    </source>
</evidence>
<gene>
    <name evidence="2" type="ORF">F2P56_004481</name>
</gene>
<feature type="compositionally biased region" description="Basic and acidic residues" evidence="1">
    <location>
        <begin position="58"/>
        <end position="67"/>
    </location>
</feature>
<accession>A0A833XU75</accession>
<reference evidence="2" key="2">
    <citation type="submission" date="2020-03" db="EMBL/GenBank/DDBJ databases">
        <title>Walnut 2.0.</title>
        <authorList>
            <person name="Marrano A."/>
            <person name="Britton M."/>
            <person name="Zimin A.V."/>
            <person name="Zaini P.A."/>
            <person name="Workman R."/>
            <person name="Puiu D."/>
            <person name="Bianco L."/>
            <person name="Allen B.J."/>
            <person name="Troggio M."/>
            <person name="Leslie C.A."/>
            <person name="Timp W."/>
            <person name="Dendekar A."/>
            <person name="Salzberg S.L."/>
            <person name="Neale D.B."/>
        </authorList>
    </citation>
    <scope>NUCLEOTIDE SEQUENCE</scope>
    <source>
        <tissue evidence="2">Leaves</tissue>
    </source>
</reference>
<dbReference type="AlphaFoldDB" id="A0A833XU75"/>
<evidence type="ECO:0000313" key="2">
    <source>
        <dbReference type="EMBL" id="KAF5477872.1"/>
    </source>
</evidence>
<dbReference type="EMBL" id="LIHL02000002">
    <property type="protein sequence ID" value="KAF5477872.1"/>
    <property type="molecule type" value="Genomic_DNA"/>
</dbReference>
<reference evidence="2" key="1">
    <citation type="submission" date="2015-10" db="EMBL/GenBank/DDBJ databases">
        <authorList>
            <person name="Martinez-Garcia P.J."/>
            <person name="Crepeau M.W."/>
            <person name="Puiu D."/>
            <person name="Gonzalez-Ibeas D."/>
            <person name="Whalen J."/>
            <person name="Stevens K."/>
            <person name="Paul R."/>
            <person name="Butterfield T."/>
            <person name="Britton M."/>
            <person name="Reagan R."/>
            <person name="Chakraborty S."/>
            <person name="Walawage S.L."/>
            <person name="Vasquez-Gross H.A."/>
            <person name="Cardeno C."/>
            <person name="Famula R."/>
            <person name="Pratt K."/>
            <person name="Kuruganti S."/>
            <person name="Aradhya M.K."/>
            <person name="Leslie C.A."/>
            <person name="Dandekar A.M."/>
            <person name="Salzberg S.L."/>
            <person name="Wegrzyn J.L."/>
            <person name="Langley C.H."/>
            <person name="Neale D.B."/>
        </authorList>
    </citation>
    <scope>NUCLEOTIDE SEQUENCE</scope>
    <source>
        <tissue evidence="2">Leaves</tissue>
    </source>
</reference>
<dbReference type="Gramene" id="Jr02_14030_p2">
    <property type="protein sequence ID" value="cds.Jr02_14030_p2"/>
    <property type="gene ID" value="Jr02_14030"/>
</dbReference>
<feature type="region of interest" description="Disordered" evidence="1">
    <location>
        <begin position="45"/>
        <end position="70"/>
    </location>
</feature>
<comment type="caution">
    <text evidence="2">The sequence shown here is derived from an EMBL/GenBank/DDBJ whole genome shotgun (WGS) entry which is preliminary data.</text>
</comment>
<organism evidence="2 3">
    <name type="scientific">Juglans regia</name>
    <name type="common">English walnut</name>
    <dbReference type="NCBI Taxonomy" id="51240"/>
    <lineage>
        <taxon>Eukaryota</taxon>
        <taxon>Viridiplantae</taxon>
        <taxon>Streptophyta</taxon>
        <taxon>Embryophyta</taxon>
        <taxon>Tracheophyta</taxon>
        <taxon>Spermatophyta</taxon>
        <taxon>Magnoliopsida</taxon>
        <taxon>eudicotyledons</taxon>
        <taxon>Gunneridae</taxon>
        <taxon>Pentapetalae</taxon>
        <taxon>rosids</taxon>
        <taxon>fabids</taxon>
        <taxon>Fagales</taxon>
        <taxon>Juglandaceae</taxon>
        <taxon>Juglans</taxon>
    </lineage>
</organism>
<proteinExistence type="predicted"/>
<dbReference type="Proteomes" id="UP000619265">
    <property type="component" value="Unassembled WGS sequence"/>
</dbReference>
<name>A0A833XU75_JUGRE</name>
<evidence type="ECO:0000313" key="3">
    <source>
        <dbReference type="Proteomes" id="UP000619265"/>
    </source>
</evidence>
<protein>
    <submittedName>
        <fullName evidence="2">Uncharacterized protein</fullName>
    </submittedName>
</protein>